<sequence length="99" mass="11138">MGERKRGVSLDGWDIPTMHCNTVFGAMMTRLRVEPWTTALVDGLGRSFRFFREISGMRVAGQGYKGLVESMNWGKYLSCRNTRQSATQMLLGDFPTLVG</sequence>
<organism evidence="1 2">
    <name type="scientific">Aspergillus parasiticus</name>
    <dbReference type="NCBI Taxonomy" id="5067"/>
    <lineage>
        <taxon>Eukaryota</taxon>
        <taxon>Fungi</taxon>
        <taxon>Dikarya</taxon>
        <taxon>Ascomycota</taxon>
        <taxon>Pezizomycotina</taxon>
        <taxon>Eurotiomycetes</taxon>
        <taxon>Eurotiomycetidae</taxon>
        <taxon>Eurotiales</taxon>
        <taxon>Aspergillaceae</taxon>
        <taxon>Aspergillus</taxon>
        <taxon>Aspergillus subgen. Circumdati</taxon>
    </lineage>
</organism>
<name>A0A5N6D449_ASPPA</name>
<evidence type="ECO:0000313" key="2">
    <source>
        <dbReference type="Proteomes" id="UP000326532"/>
    </source>
</evidence>
<proteinExistence type="predicted"/>
<accession>A0A5N6D449</accession>
<evidence type="ECO:0000313" key="1">
    <source>
        <dbReference type="EMBL" id="KAB8198850.1"/>
    </source>
</evidence>
<reference evidence="1 2" key="1">
    <citation type="submission" date="2019-04" db="EMBL/GenBank/DDBJ databases">
        <title>Fungal friends and foes A comparative genomics study of 23 Aspergillus species from section Flavi.</title>
        <authorList>
            <consortium name="DOE Joint Genome Institute"/>
            <person name="Kjaerbolling I."/>
            <person name="Vesth T.C."/>
            <person name="Frisvad J.C."/>
            <person name="Nybo J.L."/>
            <person name="Theobald S."/>
            <person name="Kildgaard S."/>
            <person name="Petersen T.I."/>
            <person name="Kuo A."/>
            <person name="Sato A."/>
            <person name="Lyhne E.K."/>
            <person name="Kogle M.E."/>
            <person name="Wiebenga A."/>
            <person name="Kun R.S."/>
            <person name="Lubbers R.J."/>
            <person name="Makela M.R."/>
            <person name="Barry K."/>
            <person name="Chovatia M."/>
            <person name="Clum A."/>
            <person name="Daum C."/>
            <person name="Haridas S."/>
            <person name="He G."/>
            <person name="LaButti K."/>
            <person name="Lipzen A."/>
            <person name="Mondo S."/>
            <person name="Pangilinan J."/>
            <person name="Riley R."/>
            <person name="Salamov A."/>
            <person name="Simmons B.A."/>
            <person name="Magnuson J.K."/>
            <person name="Henrissat B."/>
            <person name="Mortensen U.H."/>
            <person name="Larsen T.O."/>
            <person name="De vries R.P."/>
            <person name="Grigoriev I.V."/>
            <person name="Machida M."/>
            <person name="Baker S.E."/>
            <person name="Andersen M.R."/>
        </authorList>
    </citation>
    <scope>NUCLEOTIDE SEQUENCE [LARGE SCALE GENOMIC DNA]</scope>
    <source>
        <strain evidence="1 2">CBS 117618</strain>
    </source>
</reference>
<dbReference type="VEuPathDB" id="FungiDB:BDV34DRAFT_218555"/>
<dbReference type="OMA" id="GWDIPTM"/>
<gene>
    <name evidence="1" type="ORF">BDV34DRAFT_218555</name>
</gene>
<protein>
    <submittedName>
        <fullName evidence="1">Uncharacterized protein</fullName>
    </submittedName>
</protein>
<dbReference type="AlphaFoldDB" id="A0A5N6D449"/>
<dbReference type="EMBL" id="ML735146">
    <property type="protein sequence ID" value="KAB8198850.1"/>
    <property type="molecule type" value="Genomic_DNA"/>
</dbReference>
<dbReference type="Proteomes" id="UP000326532">
    <property type="component" value="Unassembled WGS sequence"/>
</dbReference>
<keyword evidence="2" id="KW-1185">Reference proteome</keyword>